<evidence type="ECO:0000256" key="3">
    <source>
        <dbReference type="PIRSR" id="PIRSR613078-1"/>
    </source>
</evidence>
<evidence type="ECO:0000256" key="4">
    <source>
        <dbReference type="PIRSR" id="PIRSR613078-2"/>
    </source>
</evidence>
<feature type="binding site" evidence="4">
    <location>
        <position position="59"/>
    </location>
    <ligand>
        <name>substrate</name>
    </ligand>
</feature>
<dbReference type="GO" id="GO:0005829">
    <property type="term" value="C:cytosol"/>
    <property type="evidence" value="ECO:0007669"/>
    <property type="project" value="TreeGrafter"/>
</dbReference>
<evidence type="ECO:0000313" key="6">
    <source>
        <dbReference type="Proteomes" id="UP000295064"/>
    </source>
</evidence>
<dbReference type="PANTHER" id="PTHR46517:SF1">
    <property type="entry name" value="FRUCTOSE-2,6-BISPHOSPHATASE TIGAR"/>
    <property type="match status" value="1"/>
</dbReference>
<dbReference type="AlphaFoldDB" id="A0A4R6LU72"/>
<dbReference type="SMART" id="SM00855">
    <property type="entry name" value="PGAM"/>
    <property type="match status" value="1"/>
</dbReference>
<evidence type="ECO:0000313" key="5">
    <source>
        <dbReference type="EMBL" id="TDO92184.1"/>
    </source>
</evidence>
<comment type="caution">
    <text evidence="5">The sequence shown here is derived from an EMBL/GenBank/DDBJ whole genome shotgun (WGS) entry which is preliminary data.</text>
</comment>
<dbReference type="GO" id="GO:0045820">
    <property type="term" value="P:negative regulation of glycolytic process"/>
    <property type="evidence" value="ECO:0007669"/>
    <property type="project" value="TreeGrafter"/>
</dbReference>
<dbReference type="Proteomes" id="UP000295064">
    <property type="component" value="Unassembled WGS sequence"/>
</dbReference>
<dbReference type="InterPro" id="IPR051695">
    <property type="entry name" value="Phosphoglycerate_Mutase"/>
</dbReference>
<dbReference type="GO" id="GO:0043456">
    <property type="term" value="P:regulation of pentose-phosphate shunt"/>
    <property type="evidence" value="ECO:0007669"/>
    <property type="project" value="TreeGrafter"/>
</dbReference>
<dbReference type="InterPro" id="IPR001345">
    <property type="entry name" value="PG/BPGM_mutase_AS"/>
</dbReference>
<feature type="active site" description="Proton donor/acceptor" evidence="3">
    <location>
        <position position="83"/>
    </location>
</feature>
<evidence type="ECO:0000256" key="2">
    <source>
        <dbReference type="NCBIfam" id="TIGR03162"/>
    </source>
</evidence>
<name>A0A4R6LU72_9FIRM</name>
<organism evidence="5 6">
    <name type="scientific">Halanaerobium saccharolyticum</name>
    <dbReference type="NCBI Taxonomy" id="43595"/>
    <lineage>
        <taxon>Bacteria</taxon>
        <taxon>Bacillati</taxon>
        <taxon>Bacillota</taxon>
        <taxon>Clostridia</taxon>
        <taxon>Halanaerobiales</taxon>
        <taxon>Halanaerobiaceae</taxon>
        <taxon>Halanaerobium</taxon>
    </lineage>
</organism>
<dbReference type="InterPro" id="IPR013078">
    <property type="entry name" value="His_Pase_superF_clade-1"/>
</dbReference>
<dbReference type="OrthoDB" id="9781415at2"/>
<dbReference type="Gene3D" id="3.40.50.1240">
    <property type="entry name" value="Phosphoglycerate mutase-like"/>
    <property type="match status" value="1"/>
</dbReference>
<dbReference type="CDD" id="cd07067">
    <property type="entry name" value="HP_PGM_like"/>
    <property type="match status" value="1"/>
</dbReference>
<dbReference type="GO" id="GO:0004331">
    <property type="term" value="F:fructose-2,6-bisphosphate 2-phosphatase activity"/>
    <property type="evidence" value="ECO:0007669"/>
    <property type="project" value="TreeGrafter"/>
</dbReference>
<dbReference type="GO" id="GO:0009236">
    <property type="term" value="P:cobalamin biosynthetic process"/>
    <property type="evidence" value="ECO:0007669"/>
    <property type="project" value="UniProtKB-UniRule"/>
</dbReference>
<gene>
    <name evidence="5" type="ORF">DFR79_10793</name>
</gene>
<feature type="binding site" evidence="4">
    <location>
        <begin position="9"/>
        <end position="16"/>
    </location>
    <ligand>
        <name>substrate</name>
    </ligand>
</feature>
<dbReference type="Pfam" id="PF00300">
    <property type="entry name" value="His_Phos_1"/>
    <property type="match status" value="1"/>
</dbReference>
<dbReference type="EMBL" id="SNWX01000007">
    <property type="protein sequence ID" value="TDO92184.1"/>
    <property type="molecule type" value="Genomic_DNA"/>
</dbReference>
<dbReference type="RefSeq" id="WP_133514716.1">
    <property type="nucleotide sequence ID" value="NZ_SNWX01000007.1"/>
</dbReference>
<dbReference type="InterPro" id="IPR017578">
    <property type="entry name" value="Ribazole_CobC"/>
</dbReference>
<keyword evidence="1" id="KW-0378">Hydrolase</keyword>
<dbReference type="InterPro" id="IPR029033">
    <property type="entry name" value="His_PPase_superfam"/>
</dbReference>
<proteinExistence type="predicted"/>
<feature type="active site" description="Tele-phosphohistidine intermediate" evidence="3">
    <location>
        <position position="10"/>
    </location>
</feature>
<dbReference type="GO" id="GO:0043755">
    <property type="term" value="F:alpha-ribazole phosphatase activity"/>
    <property type="evidence" value="ECO:0007669"/>
    <property type="project" value="UniProtKB-UniRule"/>
</dbReference>
<accession>A0A4R6LU72</accession>
<dbReference type="PANTHER" id="PTHR46517">
    <property type="entry name" value="FRUCTOSE-2,6-BISPHOSPHATASE TIGAR"/>
    <property type="match status" value="1"/>
</dbReference>
<dbReference type="NCBIfam" id="TIGR03162">
    <property type="entry name" value="ribazole_cobC"/>
    <property type="match status" value="1"/>
</dbReference>
<evidence type="ECO:0000256" key="1">
    <source>
        <dbReference type="ARBA" id="ARBA00022801"/>
    </source>
</evidence>
<dbReference type="EC" id="3.1.3.73" evidence="2"/>
<reference evidence="5 6" key="1">
    <citation type="submission" date="2019-03" db="EMBL/GenBank/DDBJ databases">
        <title>Subsurface microbial communities from deep shales in Ohio and West Virginia, USA.</title>
        <authorList>
            <person name="Wrighton K."/>
        </authorList>
    </citation>
    <scope>NUCLEOTIDE SEQUENCE [LARGE SCALE GENOMIC DNA]</scope>
    <source>
        <strain evidence="5 6">MA284_T2</strain>
    </source>
</reference>
<dbReference type="PIRSF" id="PIRSF000709">
    <property type="entry name" value="6PFK_2-Ptase"/>
    <property type="match status" value="1"/>
</dbReference>
<dbReference type="PROSITE" id="PS00175">
    <property type="entry name" value="PG_MUTASE"/>
    <property type="match status" value="1"/>
</dbReference>
<sequence>MLTRLYLLRHGETDWNQKSIFQGQTDVDLNKKGRDQARKTAELFQEIEIDQIYSSDLKRAKNTARLIVHDKNLEIRENKQLREVSFGDWEGLSFAEIKKQYPDQVVSWQQDPIHNSPPAGEKLLNFKLRIEDFFKKIISRHQGDKILVVTHGGVIKVYLTAILSIKPKNFWQFQIDNCSLTELKFYDQEIILSKLNFTNTIK</sequence>
<dbReference type="SUPFAM" id="SSF53254">
    <property type="entry name" value="Phosphoglycerate mutase-like"/>
    <property type="match status" value="1"/>
</dbReference>
<protein>
    <recommendedName>
        <fullName evidence="2">Alpha-ribazole phosphatase</fullName>
        <ecNumber evidence="2">3.1.3.73</ecNumber>
    </recommendedName>
</protein>